<dbReference type="Proteomes" id="UP001320159">
    <property type="component" value="Unassembled WGS sequence"/>
</dbReference>
<evidence type="ECO:0000313" key="2">
    <source>
        <dbReference type="Proteomes" id="UP001320159"/>
    </source>
</evidence>
<dbReference type="PIRSF" id="PIRSF037373">
    <property type="entry name" value="UCP037373_trxn_reg"/>
    <property type="match status" value="1"/>
</dbReference>
<dbReference type="AlphaFoldDB" id="A0AAP2RBY1"/>
<comment type="caution">
    <text evidence="1">The sequence shown here is derived from an EMBL/GenBank/DDBJ whole genome shotgun (WGS) entry which is preliminary data.</text>
</comment>
<accession>A0AAP2RBY1</accession>
<name>A0AAP2RBY1_9EURY</name>
<dbReference type="SUPFAM" id="SSF46785">
    <property type="entry name" value="Winged helix' DNA-binding domain"/>
    <property type="match status" value="1"/>
</dbReference>
<keyword evidence="2" id="KW-1185">Reference proteome</keyword>
<protein>
    <submittedName>
        <fullName evidence="1">ArsR family transcriptional regulator</fullName>
    </submittedName>
</protein>
<reference evidence="1 2" key="1">
    <citation type="submission" date="2017-11" db="EMBL/GenBank/DDBJ databases">
        <title>Isolation and Characterization of Family Methanocellaceae Species from Potential Methane Hydrate Area Offshore Southwestern Taiwan.</title>
        <authorList>
            <person name="Zhang W.-L."/>
            <person name="Chen W.-C."/>
            <person name="Lai M.-C."/>
            <person name="Chen S.-C."/>
        </authorList>
    </citation>
    <scope>NUCLEOTIDE SEQUENCE [LARGE SCALE GENOMIC DNA]</scope>
    <source>
        <strain evidence="1 2">CWC-04</strain>
    </source>
</reference>
<dbReference type="EMBL" id="PGCK01000004">
    <property type="protein sequence ID" value="MCD1294694.1"/>
    <property type="molecule type" value="Genomic_DNA"/>
</dbReference>
<dbReference type="InterPro" id="IPR036390">
    <property type="entry name" value="WH_DNA-bd_sf"/>
</dbReference>
<evidence type="ECO:0000313" key="1">
    <source>
        <dbReference type="EMBL" id="MCD1294694.1"/>
    </source>
</evidence>
<dbReference type="InterPro" id="IPR017185">
    <property type="entry name" value="UCP037373_trxn_reg"/>
</dbReference>
<sequence length="127" mass="14702">MKKLTVPVLDEKDKEFVETLVNVGLKRNVAKTLVYLANVDETISRDIELGADLRQPEVSIVMRELRDQGWIDEREIKKEGKGRPLKCYKLSTSITDIISTLEERKRVEAQLHLENIQKLRSLTDKLK</sequence>
<proteinExistence type="predicted"/>
<dbReference type="InterPro" id="IPR036388">
    <property type="entry name" value="WH-like_DNA-bd_sf"/>
</dbReference>
<gene>
    <name evidence="1" type="ORF">CUJ83_06730</name>
</gene>
<dbReference type="Gene3D" id="1.10.10.10">
    <property type="entry name" value="Winged helix-like DNA-binding domain superfamily/Winged helix DNA-binding domain"/>
    <property type="match status" value="1"/>
</dbReference>
<organism evidence="1 2">
    <name type="scientific">Methanooceanicella nereidis</name>
    <dbReference type="NCBI Taxonomy" id="2052831"/>
    <lineage>
        <taxon>Archaea</taxon>
        <taxon>Methanobacteriati</taxon>
        <taxon>Methanobacteriota</taxon>
        <taxon>Stenosarchaea group</taxon>
        <taxon>Methanomicrobia</taxon>
        <taxon>Methanocellales</taxon>
        <taxon>Methanocellaceae</taxon>
        <taxon>Methanooceanicella</taxon>
    </lineage>
</organism>
<dbReference type="RefSeq" id="WP_230741526.1">
    <property type="nucleotide sequence ID" value="NZ_PGCK01000004.1"/>
</dbReference>